<feature type="compositionally biased region" description="Polar residues" evidence="1">
    <location>
        <begin position="20"/>
        <end position="54"/>
    </location>
</feature>
<feature type="domain" description="SET" evidence="2">
    <location>
        <begin position="67"/>
        <end position="338"/>
    </location>
</feature>
<comment type="caution">
    <text evidence="3">The sequence shown here is derived from an EMBL/GenBank/DDBJ whole genome shotgun (WGS) entry which is preliminary data.</text>
</comment>
<feature type="compositionally biased region" description="Basic and acidic residues" evidence="1">
    <location>
        <begin position="264"/>
        <end position="274"/>
    </location>
</feature>
<feature type="region of interest" description="Disordered" evidence="1">
    <location>
        <begin position="257"/>
        <end position="307"/>
    </location>
</feature>
<dbReference type="SUPFAM" id="SSF82199">
    <property type="entry name" value="SET domain"/>
    <property type="match status" value="2"/>
</dbReference>
<dbReference type="GO" id="GO:0005634">
    <property type="term" value="C:nucleus"/>
    <property type="evidence" value="ECO:0007669"/>
    <property type="project" value="TreeGrafter"/>
</dbReference>
<feature type="compositionally biased region" description="Basic and acidic residues" evidence="1">
    <location>
        <begin position="10"/>
        <end position="19"/>
    </location>
</feature>
<dbReference type="InterPro" id="IPR001214">
    <property type="entry name" value="SET_dom"/>
</dbReference>
<dbReference type="InterPro" id="IPR050600">
    <property type="entry name" value="SETD3_SETD6_MTase"/>
</dbReference>
<evidence type="ECO:0000259" key="2">
    <source>
        <dbReference type="PROSITE" id="PS50280"/>
    </source>
</evidence>
<dbReference type="PANTHER" id="PTHR13271:SF34">
    <property type="entry name" value="N-LYSINE METHYLTRANSFERASE SETD6"/>
    <property type="match status" value="1"/>
</dbReference>
<evidence type="ECO:0000313" key="3">
    <source>
        <dbReference type="EMBL" id="KAK4567264.1"/>
    </source>
</evidence>
<dbReference type="Proteomes" id="UP001324115">
    <property type="component" value="Unassembled WGS sequence"/>
</dbReference>
<accession>A0AAN7IDT7</accession>
<dbReference type="PIRSF" id="PIRSF011771">
    <property type="entry name" value="RMS1_SET"/>
    <property type="match status" value="1"/>
</dbReference>
<evidence type="ECO:0000256" key="1">
    <source>
        <dbReference type="SAM" id="MobiDB-lite"/>
    </source>
</evidence>
<reference evidence="3 4" key="1">
    <citation type="journal article" date="2023" name="G3 (Bethesda)">
        <title>A haplotype-resolved chromosome-scale genome for Quercus rubra L. provides insights into the genetics of adaptive traits for red oak species.</title>
        <authorList>
            <person name="Kapoor B."/>
            <person name="Jenkins J."/>
            <person name="Schmutz J."/>
            <person name="Zhebentyayeva T."/>
            <person name="Kuelheim C."/>
            <person name="Coggeshall M."/>
            <person name="Heim C."/>
            <person name="Lasky J.R."/>
            <person name="Leites L."/>
            <person name="Islam-Faridi N."/>
            <person name="Romero-Severson J."/>
            <person name="DeLeo V.L."/>
            <person name="Lucas S.M."/>
            <person name="Lazic D."/>
            <person name="Gailing O."/>
            <person name="Carlson J."/>
            <person name="Staton M."/>
        </authorList>
    </citation>
    <scope>NUCLEOTIDE SEQUENCE [LARGE SCALE GENOMIC DNA]</scope>
    <source>
        <strain evidence="3">Pseudo-F2</strain>
    </source>
</reference>
<dbReference type="PROSITE" id="PS50280">
    <property type="entry name" value="SET"/>
    <property type="match status" value="1"/>
</dbReference>
<dbReference type="InterPro" id="IPR046341">
    <property type="entry name" value="SET_dom_sf"/>
</dbReference>
<organism evidence="3 4">
    <name type="scientific">Quercus rubra</name>
    <name type="common">Northern red oak</name>
    <name type="synonym">Quercus borealis</name>
    <dbReference type="NCBI Taxonomy" id="3512"/>
    <lineage>
        <taxon>Eukaryota</taxon>
        <taxon>Viridiplantae</taxon>
        <taxon>Streptophyta</taxon>
        <taxon>Embryophyta</taxon>
        <taxon>Tracheophyta</taxon>
        <taxon>Spermatophyta</taxon>
        <taxon>Magnoliopsida</taxon>
        <taxon>eudicotyledons</taxon>
        <taxon>Gunneridae</taxon>
        <taxon>Pentapetalae</taxon>
        <taxon>rosids</taxon>
        <taxon>fabids</taxon>
        <taxon>Fagales</taxon>
        <taxon>Fagaceae</taxon>
        <taxon>Quercus</taxon>
    </lineage>
</organism>
<sequence>MGNTVSENCPKPDTRRARNQETTVHNRTSKTQQSELLTSQRAQTPPHNTMGSSSRRLRAFKRWMRSQGIDFSDALQFTDDGEAISVRALCDLKVGDMVARIPKTTCLTVKTSGARELIESAGLGGSLGLSVAVMYERSLGQSSPWAPYLHLLPPHESLPLLWSLHEVDSLLCGTELHKTVKEDKAIIYEDWKENILPLLDSPLPFNLNPNFFGVEQYLAARSLIASRSFAIDEFHESGMVPLADLFNHKTGAEDVHFTSVSSHSDSKSDTECSKNDLQANTGDNEPSSENSYSDGGGSDTSGGSDLDSSLVLGDHTTALEMIMVKDVKVGNEVFNTYGLVGNAALLHRYGFTEPDNPFDIVNIDLELVSQWSLSLFSGRYSRAKLSLWRRLGYSGCVSENTEYFEISSDGEPQIELLILLYIMLLPEDTYHKLDLTLSTKGNSNGSIGMILSEKGKFMLEKASEEVSRDLLLTKDVCNALRLLADMRDSFYGSNSMKDDIEALGNCCIRRERKLYYSLILRISERGILERLRTYAASGVQSFRTAKRSSVRKKLKKT</sequence>
<dbReference type="GO" id="GO:0016279">
    <property type="term" value="F:protein-lysine N-methyltransferase activity"/>
    <property type="evidence" value="ECO:0007669"/>
    <property type="project" value="InterPro"/>
</dbReference>
<name>A0AAN7IDT7_QUERU</name>
<protein>
    <recommendedName>
        <fullName evidence="2">SET domain-containing protein</fullName>
    </recommendedName>
</protein>
<evidence type="ECO:0000313" key="4">
    <source>
        <dbReference type="Proteomes" id="UP001324115"/>
    </source>
</evidence>
<dbReference type="PANTHER" id="PTHR13271">
    <property type="entry name" value="UNCHARACTERIZED PUTATIVE METHYLTRANSFERASE"/>
    <property type="match status" value="1"/>
</dbReference>
<dbReference type="InterPro" id="IPR011383">
    <property type="entry name" value="N-lys_methylase_SETD6"/>
</dbReference>
<keyword evidence="4" id="KW-1185">Reference proteome</keyword>
<proteinExistence type="predicted"/>
<dbReference type="EMBL" id="JAXUIC010000010">
    <property type="protein sequence ID" value="KAK4567264.1"/>
    <property type="molecule type" value="Genomic_DNA"/>
</dbReference>
<gene>
    <name evidence="3" type="ORF">RGQ29_003179</name>
</gene>
<feature type="region of interest" description="Disordered" evidence="1">
    <location>
        <begin position="1"/>
        <end position="54"/>
    </location>
</feature>
<dbReference type="AlphaFoldDB" id="A0AAN7IDT7"/>
<feature type="compositionally biased region" description="Polar residues" evidence="1">
    <location>
        <begin position="275"/>
        <end position="292"/>
    </location>
</feature>
<dbReference type="Gene3D" id="3.90.1410.10">
    <property type="entry name" value="set domain protein methyltransferase, domain 1"/>
    <property type="match status" value="2"/>
</dbReference>